<sequence length="342" mass="38619">MAAQQPKPFGEIVSQTSPAIHPSQETTLSGRYVTLVGLATKHIEPLYANLAGDENAHLWDYMADGPFPDSSGLHAMMEGAIASPDVITYALIPADQPTTPDGADNVVGVASYMRADLTNRTIEVGVLYTPRAQRTTAATEAMYLMARHAFDDLGYRRYEWKCDALECREPQDRAAARDTAWYSIVDDDWPDVESVMRRWLDPSNFDESGRQLKKLEDFREKLLELMESAESIELDDELPFKDIDSLRPSWLSKHFLDEDELKKFRERQSIFTPITFIYQKTPSYLSLAPIASYRLRRKPSLNQILPIDVFHLRCPTILSNILKAGEDAYPSNCHPIAANSSV</sequence>
<protein>
    <submittedName>
        <fullName evidence="1">Uncharacterized protein</fullName>
    </submittedName>
</protein>
<accession>A0ACC2JG27</accession>
<keyword evidence="2" id="KW-1185">Reference proteome</keyword>
<dbReference type="Proteomes" id="UP001153332">
    <property type="component" value="Unassembled WGS sequence"/>
</dbReference>
<evidence type="ECO:0000313" key="2">
    <source>
        <dbReference type="Proteomes" id="UP001153332"/>
    </source>
</evidence>
<gene>
    <name evidence="1" type="ORF">O1611_g7217</name>
</gene>
<reference evidence="1" key="1">
    <citation type="submission" date="2022-12" db="EMBL/GenBank/DDBJ databases">
        <title>Genome Sequence of Lasiodiplodia mahajangana.</title>
        <authorList>
            <person name="Buettner E."/>
        </authorList>
    </citation>
    <scope>NUCLEOTIDE SEQUENCE</scope>
    <source>
        <strain evidence="1">VT137</strain>
    </source>
</reference>
<evidence type="ECO:0000313" key="1">
    <source>
        <dbReference type="EMBL" id="KAJ8126420.1"/>
    </source>
</evidence>
<proteinExistence type="predicted"/>
<dbReference type="EMBL" id="JAPUUL010001864">
    <property type="protein sequence ID" value="KAJ8126420.1"/>
    <property type="molecule type" value="Genomic_DNA"/>
</dbReference>
<organism evidence="1 2">
    <name type="scientific">Lasiodiplodia mahajangana</name>
    <dbReference type="NCBI Taxonomy" id="1108764"/>
    <lineage>
        <taxon>Eukaryota</taxon>
        <taxon>Fungi</taxon>
        <taxon>Dikarya</taxon>
        <taxon>Ascomycota</taxon>
        <taxon>Pezizomycotina</taxon>
        <taxon>Dothideomycetes</taxon>
        <taxon>Dothideomycetes incertae sedis</taxon>
        <taxon>Botryosphaeriales</taxon>
        <taxon>Botryosphaeriaceae</taxon>
        <taxon>Lasiodiplodia</taxon>
    </lineage>
</organism>
<name>A0ACC2JG27_9PEZI</name>
<comment type="caution">
    <text evidence="1">The sequence shown here is derived from an EMBL/GenBank/DDBJ whole genome shotgun (WGS) entry which is preliminary data.</text>
</comment>